<dbReference type="GO" id="GO:0003676">
    <property type="term" value="F:nucleic acid binding"/>
    <property type="evidence" value="ECO:0007669"/>
    <property type="project" value="InterPro"/>
</dbReference>
<evidence type="ECO:0000256" key="9">
    <source>
        <dbReference type="ARBA" id="ARBA00022801"/>
    </source>
</evidence>
<evidence type="ECO:0000256" key="7">
    <source>
        <dbReference type="ARBA" id="ARBA00022723"/>
    </source>
</evidence>
<evidence type="ECO:0000256" key="2">
    <source>
        <dbReference type="ARBA" id="ARBA00004065"/>
    </source>
</evidence>
<dbReference type="CDD" id="cd09278">
    <property type="entry name" value="RNase_HI_prokaryote_like"/>
    <property type="match status" value="1"/>
</dbReference>
<dbReference type="GO" id="GO:0043137">
    <property type="term" value="P:DNA replication, removal of RNA primer"/>
    <property type="evidence" value="ECO:0007669"/>
    <property type="project" value="TreeGrafter"/>
</dbReference>
<dbReference type="PROSITE" id="PS50879">
    <property type="entry name" value="RNASE_H_1"/>
    <property type="match status" value="1"/>
</dbReference>
<dbReference type="FunFam" id="3.30.420.10:FF:000089">
    <property type="entry name" value="Ribonuclease H"/>
    <property type="match status" value="1"/>
</dbReference>
<keyword evidence="8 11" id="KW-0255">Endonuclease</keyword>
<evidence type="ECO:0000256" key="1">
    <source>
        <dbReference type="ARBA" id="ARBA00000077"/>
    </source>
</evidence>
<dbReference type="InterPro" id="IPR002156">
    <property type="entry name" value="RNaseH_domain"/>
</dbReference>
<dbReference type="SUPFAM" id="SSF53098">
    <property type="entry name" value="Ribonuclease H-like"/>
    <property type="match status" value="1"/>
</dbReference>
<evidence type="ECO:0000256" key="8">
    <source>
        <dbReference type="ARBA" id="ARBA00022759"/>
    </source>
</evidence>
<keyword evidence="6 11" id="KW-0540">Nuclease</keyword>
<feature type="binding site" evidence="11">
    <location>
        <position position="131"/>
    </location>
    <ligand>
        <name>Mg(2+)</name>
        <dbReference type="ChEBI" id="CHEBI:18420"/>
        <label>2</label>
    </ligand>
</feature>
<evidence type="ECO:0000256" key="4">
    <source>
        <dbReference type="ARBA" id="ARBA00011245"/>
    </source>
</evidence>
<evidence type="ECO:0000256" key="5">
    <source>
        <dbReference type="ARBA" id="ARBA00012180"/>
    </source>
</evidence>
<comment type="cofactor">
    <cofactor evidence="11">
        <name>Mg(2+)</name>
        <dbReference type="ChEBI" id="CHEBI:18420"/>
    </cofactor>
    <text evidence="11">Binds 1 Mg(2+) ion per subunit. May bind a second metal ion at a regulatory site, or after substrate binding.</text>
</comment>
<dbReference type="HAMAP" id="MF_00042">
    <property type="entry name" value="RNase_H"/>
    <property type="match status" value="1"/>
</dbReference>
<organism evidence="13 14">
    <name type="scientific">Actinoalloteichus fjordicus</name>
    <dbReference type="NCBI Taxonomy" id="1612552"/>
    <lineage>
        <taxon>Bacteria</taxon>
        <taxon>Bacillati</taxon>
        <taxon>Actinomycetota</taxon>
        <taxon>Actinomycetes</taxon>
        <taxon>Pseudonocardiales</taxon>
        <taxon>Pseudonocardiaceae</taxon>
        <taxon>Actinoalloteichus</taxon>
    </lineage>
</organism>
<dbReference type="InterPro" id="IPR050092">
    <property type="entry name" value="RNase_H"/>
</dbReference>
<keyword evidence="14" id="KW-1185">Reference proteome</keyword>
<evidence type="ECO:0000256" key="6">
    <source>
        <dbReference type="ARBA" id="ARBA00022722"/>
    </source>
</evidence>
<feature type="binding site" evidence="11">
    <location>
        <position position="6"/>
    </location>
    <ligand>
        <name>Mg(2+)</name>
        <dbReference type="ChEBI" id="CHEBI:18420"/>
        <label>2</label>
    </ligand>
</feature>
<keyword evidence="11" id="KW-0963">Cytoplasm</keyword>
<dbReference type="PANTHER" id="PTHR10642">
    <property type="entry name" value="RIBONUCLEASE H1"/>
    <property type="match status" value="1"/>
</dbReference>
<accession>A0AAC9PTU3</accession>
<dbReference type="EMBL" id="CP016076">
    <property type="protein sequence ID" value="APU16370.1"/>
    <property type="molecule type" value="Genomic_DNA"/>
</dbReference>
<protein>
    <recommendedName>
        <fullName evidence="5 11">Ribonuclease H</fullName>
        <shortName evidence="11">RNase H</shortName>
        <ecNumber evidence="5 11">3.1.26.4</ecNumber>
    </recommendedName>
</protein>
<dbReference type="EC" id="3.1.26.4" evidence="5 11"/>
<dbReference type="NCBIfam" id="NF001236">
    <property type="entry name" value="PRK00203.1"/>
    <property type="match status" value="1"/>
</dbReference>
<keyword evidence="7 11" id="KW-0479">Metal-binding</keyword>
<evidence type="ECO:0000256" key="3">
    <source>
        <dbReference type="ARBA" id="ARBA00005300"/>
    </source>
</evidence>
<dbReference type="InterPro" id="IPR012337">
    <property type="entry name" value="RNaseH-like_sf"/>
</dbReference>
<comment type="subcellular location">
    <subcellularLocation>
        <location evidence="11">Cytoplasm</location>
    </subcellularLocation>
</comment>
<dbReference type="GO" id="GO:0004523">
    <property type="term" value="F:RNA-DNA hybrid ribonuclease activity"/>
    <property type="evidence" value="ECO:0007669"/>
    <property type="project" value="UniProtKB-UniRule"/>
</dbReference>
<keyword evidence="9 11" id="KW-0378">Hydrolase</keyword>
<evidence type="ECO:0000256" key="11">
    <source>
        <dbReference type="HAMAP-Rule" id="MF_00042"/>
    </source>
</evidence>
<sequence length="236" mass="25445">MEVYTDGACSPNPGPGGWGAVLRYGRHERELYGSESTVTTNNRMELTAPIRALESLTRPAVVRLYTDSTYVKNGVTQWMPRWKSNGWQTSAREPVKNADLWRLLDAAAAAHRVEWHWVKGHAGHPDNERADRLAVQGVREARGPEVELSAVVAKPAGSRPRSPRPAAGETRPRCQAITRGGTNCPTVARPSGLCHVHDPAVQCGAVLTSGKPCAVATGGGRCERHAVGEESTPGLF</sequence>
<keyword evidence="10 11" id="KW-0460">Magnesium</keyword>
<feature type="binding site" evidence="11">
    <location>
        <position position="6"/>
    </location>
    <ligand>
        <name>Mg(2+)</name>
        <dbReference type="ChEBI" id="CHEBI:18420"/>
        <label>1</label>
    </ligand>
</feature>
<dbReference type="GO" id="GO:0005737">
    <property type="term" value="C:cytoplasm"/>
    <property type="evidence" value="ECO:0007669"/>
    <property type="project" value="UniProtKB-SubCell"/>
</dbReference>
<evidence type="ECO:0000259" key="12">
    <source>
        <dbReference type="PROSITE" id="PS50879"/>
    </source>
</evidence>
<proteinExistence type="inferred from homology"/>
<dbReference type="GO" id="GO:0000287">
    <property type="term" value="F:magnesium ion binding"/>
    <property type="evidence" value="ECO:0007669"/>
    <property type="project" value="UniProtKB-UniRule"/>
</dbReference>
<dbReference type="PANTHER" id="PTHR10642:SF26">
    <property type="entry name" value="RIBONUCLEASE H1"/>
    <property type="match status" value="1"/>
</dbReference>
<evidence type="ECO:0000313" key="13">
    <source>
        <dbReference type="EMBL" id="APU16370.1"/>
    </source>
</evidence>
<dbReference type="Pfam" id="PF00075">
    <property type="entry name" value="RNase_H"/>
    <property type="match status" value="1"/>
</dbReference>
<dbReference type="InterPro" id="IPR022892">
    <property type="entry name" value="RNaseHI"/>
</dbReference>
<dbReference type="InterPro" id="IPR036397">
    <property type="entry name" value="RNaseH_sf"/>
</dbReference>
<evidence type="ECO:0000256" key="10">
    <source>
        <dbReference type="ARBA" id="ARBA00022842"/>
    </source>
</evidence>
<dbReference type="Proteomes" id="UP000185511">
    <property type="component" value="Chromosome"/>
</dbReference>
<comment type="function">
    <text evidence="2 11">Endonuclease that specifically degrades the RNA of RNA-DNA hybrids.</text>
</comment>
<comment type="catalytic activity">
    <reaction evidence="1 11">
        <text>Endonucleolytic cleavage to 5'-phosphomonoester.</text>
        <dbReference type="EC" id="3.1.26.4"/>
    </reaction>
</comment>
<comment type="subunit">
    <text evidence="4 11">Monomer.</text>
</comment>
<dbReference type="KEGG" id="acad:UA74_21740"/>
<feature type="domain" description="RNase H type-1" evidence="12">
    <location>
        <begin position="1"/>
        <end position="139"/>
    </location>
</feature>
<feature type="binding site" evidence="11">
    <location>
        <position position="45"/>
    </location>
    <ligand>
        <name>Mg(2+)</name>
        <dbReference type="ChEBI" id="CHEBI:18420"/>
        <label>1</label>
    </ligand>
</feature>
<feature type="binding site" evidence="11">
    <location>
        <position position="67"/>
    </location>
    <ligand>
        <name>Mg(2+)</name>
        <dbReference type="ChEBI" id="CHEBI:18420"/>
        <label>1</label>
    </ligand>
</feature>
<name>A0AAC9PTU3_9PSEU</name>
<gene>
    <name evidence="11" type="primary">rnhA</name>
    <name evidence="13" type="ORF">UA74_21740</name>
</gene>
<dbReference type="AlphaFoldDB" id="A0AAC9PTU3"/>
<evidence type="ECO:0000313" key="14">
    <source>
        <dbReference type="Proteomes" id="UP000185511"/>
    </source>
</evidence>
<comment type="similarity">
    <text evidence="3 11">Belongs to the RNase H family.</text>
</comment>
<reference evidence="14" key="1">
    <citation type="submission" date="2016-06" db="EMBL/GenBank/DDBJ databases">
        <title>Complete genome sequence of Actinoalloteichus fjordicus DSM 46855 (=ADI127-17), type strain of the new species Actinoalloteichus fjordicus.</title>
        <authorList>
            <person name="Ruckert C."/>
            <person name="Nouioui I."/>
            <person name="Willmese J."/>
            <person name="van Wezel G."/>
            <person name="Klenk H.-P."/>
            <person name="Kalinowski J."/>
            <person name="Zotchev S.B."/>
        </authorList>
    </citation>
    <scope>NUCLEOTIDE SEQUENCE [LARGE SCALE GENOMIC DNA]</scope>
    <source>
        <strain evidence="14">ADI127-7</strain>
    </source>
</reference>
<dbReference type="Gene3D" id="3.30.420.10">
    <property type="entry name" value="Ribonuclease H-like superfamily/Ribonuclease H"/>
    <property type="match status" value="1"/>
</dbReference>